<accession>A0A1T4PLQ6</accession>
<dbReference type="Pfam" id="PF00990">
    <property type="entry name" value="GGDEF"/>
    <property type="match status" value="1"/>
</dbReference>
<evidence type="ECO:0000313" key="3">
    <source>
        <dbReference type="EMBL" id="SJZ91818.1"/>
    </source>
</evidence>
<dbReference type="InterPro" id="IPR000160">
    <property type="entry name" value="GGDEF_dom"/>
</dbReference>
<dbReference type="SUPFAM" id="SSF55785">
    <property type="entry name" value="PYP-like sensor domain (PAS domain)"/>
    <property type="match status" value="1"/>
</dbReference>
<dbReference type="NCBIfam" id="TIGR00254">
    <property type="entry name" value="GGDEF"/>
    <property type="match status" value="1"/>
</dbReference>
<reference evidence="4" key="1">
    <citation type="submission" date="2017-02" db="EMBL/GenBank/DDBJ databases">
        <authorList>
            <person name="Varghese N."/>
            <person name="Submissions S."/>
        </authorList>
    </citation>
    <scope>NUCLEOTIDE SEQUENCE [LARGE SCALE GENOMIC DNA]</scope>
    <source>
        <strain evidence="4">ATCC 25662</strain>
    </source>
</reference>
<dbReference type="STRING" id="118967.SAMN02745191_2075"/>
<dbReference type="RefSeq" id="WP_078712472.1">
    <property type="nucleotide sequence ID" value="NZ_FUWY01000006.1"/>
</dbReference>
<dbReference type="PANTHER" id="PTHR44757:SF2">
    <property type="entry name" value="BIOFILM ARCHITECTURE MAINTENANCE PROTEIN MBAA"/>
    <property type="match status" value="1"/>
</dbReference>
<evidence type="ECO:0000259" key="2">
    <source>
        <dbReference type="PROSITE" id="PS50887"/>
    </source>
</evidence>
<protein>
    <submittedName>
        <fullName evidence="3">PAS domain S-box-containing protein/diguanylate cyclase (GGDEF) domain-containing protein</fullName>
    </submittedName>
</protein>
<dbReference type="EMBL" id="FUWY01000006">
    <property type="protein sequence ID" value="SJZ91818.1"/>
    <property type="molecule type" value="Genomic_DNA"/>
</dbReference>
<proteinExistence type="predicted"/>
<feature type="domain" description="GGDEF" evidence="2">
    <location>
        <begin position="299"/>
        <end position="428"/>
    </location>
</feature>
<dbReference type="InterPro" id="IPR000700">
    <property type="entry name" value="PAS-assoc_C"/>
</dbReference>
<sequence>MTLEKTEFLIKALETLFKTSDDLLFIKDSNLIYINCSTSFANMVNKRTSDELIGKTDYDLFDFELAKRYIEDDKALMESEVSIINNIEPIPDENGRKKYSSTSKHLIRDNNNNVIGIFGIARDVTAQIELEEEKEKSELSTTMFKDILEADLMKNQMIRAEGDMWKNLIKNYERVEFTRMVKLISNDYIHSEYVDEFNSFYDLNALIEKYNKGIKEFTHITYMCNDKKNYRWIEIKSKMYMSKVTNSLRLVSFLQDSDEEIRLKQHLTEKAQHDDLTNLFNRQSMKERISQCLVEHPNQMNALLFIDLDYFKNINDTYGHIFGDKILINAAEKLKSVFQNELIGRIGGDEFIVLIEDVDDIEQVKRKAENIVSLLKLYIGNEEIEVTCSVGITLFSKNDSIDQVINQADQAMYQAKQNGKSQISLYFTDKS</sequence>
<evidence type="ECO:0000313" key="4">
    <source>
        <dbReference type="Proteomes" id="UP000243297"/>
    </source>
</evidence>
<dbReference type="InterPro" id="IPR052155">
    <property type="entry name" value="Biofilm_reg_signaling"/>
</dbReference>
<feature type="domain" description="PAC" evidence="1">
    <location>
        <begin position="77"/>
        <end position="136"/>
    </location>
</feature>
<dbReference type="Pfam" id="PF08448">
    <property type="entry name" value="PAS_4"/>
    <property type="match status" value="1"/>
</dbReference>
<evidence type="ECO:0000259" key="1">
    <source>
        <dbReference type="PROSITE" id="PS50113"/>
    </source>
</evidence>
<dbReference type="Proteomes" id="UP000243297">
    <property type="component" value="Unassembled WGS sequence"/>
</dbReference>
<dbReference type="SMART" id="SM00267">
    <property type="entry name" value="GGDEF"/>
    <property type="match status" value="1"/>
</dbReference>
<dbReference type="SUPFAM" id="SSF55073">
    <property type="entry name" value="Nucleotide cyclase"/>
    <property type="match status" value="1"/>
</dbReference>
<dbReference type="PROSITE" id="PS50113">
    <property type="entry name" value="PAC"/>
    <property type="match status" value="1"/>
</dbReference>
<dbReference type="InterPro" id="IPR043128">
    <property type="entry name" value="Rev_trsase/Diguanyl_cyclase"/>
</dbReference>
<dbReference type="NCBIfam" id="TIGR00229">
    <property type="entry name" value="sensory_box"/>
    <property type="match status" value="1"/>
</dbReference>
<dbReference type="InterPro" id="IPR029787">
    <property type="entry name" value="Nucleotide_cyclase"/>
</dbReference>
<organism evidence="3 4">
    <name type="scientific">Anaerorhabdus furcosa</name>
    <dbReference type="NCBI Taxonomy" id="118967"/>
    <lineage>
        <taxon>Bacteria</taxon>
        <taxon>Bacillati</taxon>
        <taxon>Bacillota</taxon>
        <taxon>Erysipelotrichia</taxon>
        <taxon>Erysipelotrichales</taxon>
        <taxon>Erysipelotrichaceae</taxon>
        <taxon>Anaerorhabdus</taxon>
    </lineage>
</organism>
<dbReference type="PROSITE" id="PS50887">
    <property type="entry name" value="GGDEF"/>
    <property type="match status" value="1"/>
</dbReference>
<keyword evidence="4" id="KW-1185">Reference proteome</keyword>
<gene>
    <name evidence="3" type="ORF">SAMN02745191_2075</name>
</gene>
<dbReference type="PANTHER" id="PTHR44757">
    <property type="entry name" value="DIGUANYLATE CYCLASE DGCP"/>
    <property type="match status" value="1"/>
</dbReference>
<dbReference type="InterPro" id="IPR035965">
    <property type="entry name" value="PAS-like_dom_sf"/>
</dbReference>
<dbReference type="InterPro" id="IPR000014">
    <property type="entry name" value="PAS"/>
</dbReference>
<dbReference type="AlphaFoldDB" id="A0A1T4PLQ6"/>
<name>A0A1T4PLQ6_9FIRM</name>
<dbReference type="OrthoDB" id="1355702at2"/>
<dbReference type="CDD" id="cd01949">
    <property type="entry name" value="GGDEF"/>
    <property type="match status" value="1"/>
</dbReference>
<dbReference type="Gene3D" id="3.30.70.270">
    <property type="match status" value="1"/>
</dbReference>
<dbReference type="Gene3D" id="3.30.450.20">
    <property type="entry name" value="PAS domain"/>
    <property type="match status" value="1"/>
</dbReference>
<dbReference type="CDD" id="cd00130">
    <property type="entry name" value="PAS"/>
    <property type="match status" value="1"/>
</dbReference>
<dbReference type="InterPro" id="IPR013656">
    <property type="entry name" value="PAS_4"/>
</dbReference>
<dbReference type="SMART" id="SM00091">
    <property type="entry name" value="PAS"/>
    <property type="match status" value="1"/>
</dbReference>